<feature type="region of interest" description="Disordered" evidence="8">
    <location>
        <begin position="122"/>
        <end position="200"/>
    </location>
</feature>
<reference evidence="10" key="1">
    <citation type="submission" date="2023-10" db="EMBL/GenBank/DDBJ databases">
        <title>Genome assemblies of two species of porcelain crab, Petrolisthes cinctipes and Petrolisthes manimaculis (Anomura: Porcellanidae).</title>
        <authorList>
            <person name="Angst P."/>
        </authorList>
    </citation>
    <scope>NUCLEOTIDE SEQUENCE</scope>
    <source>
        <strain evidence="10">PB745_01</strain>
        <tissue evidence="10">Gill</tissue>
    </source>
</reference>
<dbReference type="InterPro" id="IPR036397">
    <property type="entry name" value="RNaseH_sf"/>
</dbReference>
<feature type="region of interest" description="Disordered" evidence="8">
    <location>
        <begin position="362"/>
        <end position="409"/>
    </location>
</feature>
<evidence type="ECO:0000256" key="7">
    <source>
        <dbReference type="ARBA" id="ARBA00023242"/>
    </source>
</evidence>
<accession>A0AAE1EXC0</accession>
<evidence type="ECO:0000313" key="11">
    <source>
        <dbReference type="Proteomes" id="UP001286313"/>
    </source>
</evidence>
<dbReference type="AlphaFoldDB" id="A0AAE1EXC0"/>
<gene>
    <name evidence="10" type="ORF">Pcinc_030824</name>
</gene>
<feature type="region of interest" description="Disordered" evidence="8">
    <location>
        <begin position="1"/>
        <end position="63"/>
    </location>
</feature>
<dbReference type="GO" id="GO:0008408">
    <property type="term" value="F:3'-5' exonuclease activity"/>
    <property type="evidence" value="ECO:0007669"/>
    <property type="project" value="InterPro"/>
</dbReference>
<dbReference type="EMBL" id="JAWQEG010004023">
    <property type="protein sequence ID" value="KAK3863399.1"/>
    <property type="molecule type" value="Genomic_DNA"/>
</dbReference>
<protein>
    <recommendedName>
        <fullName evidence="3">RNA exonuclease 4</fullName>
    </recommendedName>
</protein>
<dbReference type="InterPro" id="IPR012337">
    <property type="entry name" value="RNaseH-like_sf"/>
</dbReference>
<dbReference type="InterPro" id="IPR037431">
    <property type="entry name" value="REX4_DEDDh_dom"/>
</dbReference>
<comment type="caution">
    <text evidence="10">The sequence shown here is derived from an EMBL/GenBank/DDBJ whole genome shotgun (WGS) entry which is preliminary data.</text>
</comment>
<evidence type="ECO:0000259" key="9">
    <source>
        <dbReference type="SMART" id="SM00479"/>
    </source>
</evidence>
<dbReference type="CDD" id="cd06144">
    <property type="entry name" value="REX4_like"/>
    <property type="match status" value="1"/>
</dbReference>
<comment type="similarity">
    <text evidence="2">Belongs to the REXO4 family.</text>
</comment>
<evidence type="ECO:0000256" key="1">
    <source>
        <dbReference type="ARBA" id="ARBA00004123"/>
    </source>
</evidence>
<dbReference type="PANTHER" id="PTHR12801:SF158">
    <property type="entry name" value="RNA EXONUCLEASE 4"/>
    <property type="match status" value="1"/>
</dbReference>
<dbReference type="InterPro" id="IPR013520">
    <property type="entry name" value="Ribonucl_H"/>
</dbReference>
<dbReference type="GO" id="GO:0005634">
    <property type="term" value="C:nucleus"/>
    <property type="evidence" value="ECO:0007669"/>
    <property type="project" value="UniProtKB-SubCell"/>
</dbReference>
<feature type="compositionally biased region" description="Basic residues" evidence="8">
    <location>
        <begin position="381"/>
        <end position="391"/>
    </location>
</feature>
<name>A0AAE1EXC0_PETCI</name>
<proteinExistence type="inferred from homology"/>
<feature type="domain" description="Exonuclease" evidence="9">
    <location>
        <begin position="206"/>
        <end position="367"/>
    </location>
</feature>
<evidence type="ECO:0000256" key="4">
    <source>
        <dbReference type="ARBA" id="ARBA00022722"/>
    </source>
</evidence>
<dbReference type="PANTHER" id="PTHR12801">
    <property type="entry name" value="RNA EXONUCLEASE REXO1 / RECO3 FAMILY MEMBER-RELATED"/>
    <property type="match status" value="1"/>
</dbReference>
<evidence type="ECO:0000256" key="8">
    <source>
        <dbReference type="SAM" id="MobiDB-lite"/>
    </source>
</evidence>
<dbReference type="Pfam" id="PF00929">
    <property type="entry name" value="RNase_T"/>
    <property type="match status" value="1"/>
</dbReference>
<dbReference type="InterPro" id="IPR047021">
    <property type="entry name" value="REXO1/3/4-like"/>
</dbReference>
<keyword evidence="11" id="KW-1185">Reference proteome</keyword>
<dbReference type="SMART" id="SM00479">
    <property type="entry name" value="EXOIII"/>
    <property type="match status" value="1"/>
</dbReference>
<dbReference type="SUPFAM" id="SSF53098">
    <property type="entry name" value="Ribonuclease H-like"/>
    <property type="match status" value="1"/>
</dbReference>
<sequence length="409" mass="46520">MPVKPGHGFHGRSSKLTLSKPEHRGLMNSNSRQAGNSKKRKRENSPESTNHVKKNIKSDQESWHVIKANYSSRITAVKLQQRTKKKERLEKKETKPKEYKPVVEIKTPEGCSTNWQRLQEIITKGTGTSSKAKAVKKETRKNRDNNKHQDIKGIKNNEKDQKKKENLVSGKPNDRQGPKVSHLKKRVPVPAATLKEDGESKEGVTDVVAMDCEMVGVGYDAKESMVARVSLVNKYGHQIYDKYVKPMEKVGDYRTFVSGIRPNDLVKGENFSTIQQEVGELIKGRTLVGHALRNDLKVLYLTHPIHLTRDTSRYGEFRKMFNGRTPSLKNLTEKVLSMKIQTGEHNSVQDAQAAMRLYMSRQKEWEDKKKKNKRIKEAMKRKARGKGAGKIKNKEENSQLDLATSTALV</sequence>
<dbReference type="GO" id="GO:0006364">
    <property type="term" value="P:rRNA processing"/>
    <property type="evidence" value="ECO:0007669"/>
    <property type="project" value="InterPro"/>
</dbReference>
<dbReference type="Gene3D" id="3.30.420.10">
    <property type="entry name" value="Ribonuclease H-like superfamily/Ribonuclease H"/>
    <property type="match status" value="1"/>
</dbReference>
<dbReference type="FunFam" id="3.30.420.10:FF:000007">
    <property type="entry name" value="Interferon-stimulated exonuclease gene 20"/>
    <property type="match status" value="1"/>
</dbReference>
<evidence type="ECO:0000313" key="10">
    <source>
        <dbReference type="EMBL" id="KAK3863399.1"/>
    </source>
</evidence>
<comment type="subcellular location">
    <subcellularLocation>
        <location evidence="1">Nucleus</location>
    </subcellularLocation>
</comment>
<dbReference type="Proteomes" id="UP001286313">
    <property type="component" value="Unassembled WGS sequence"/>
</dbReference>
<organism evidence="10 11">
    <name type="scientific">Petrolisthes cinctipes</name>
    <name type="common">Flat porcelain crab</name>
    <dbReference type="NCBI Taxonomy" id="88211"/>
    <lineage>
        <taxon>Eukaryota</taxon>
        <taxon>Metazoa</taxon>
        <taxon>Ecdysozoa</taxon>
        <taxon>Arthropoda</taxon>
        <taxon>Crustacea</taxon>
        <taxon>Multicrustacea</taxon>
        <taxon>Malacostraca</taxon>
        <taxon>Eumalacostraca</taxon>
        <taxon>Eucarida</taxon>
        <taxon>Decapoda</taxon>
        <taxon>Pleocyemata</taxon>
        <taxon>Anomura</taxon>
        <taxon>Galatheoidea</taxon>
        <taxon>Porcellanidae</taxon>
        <taxon>Petrolisthes</taxon>
    </lineage>
</organism>
<feature type="compositionally biased region" description="Polar residues" evidence="8">
    <location>
        <begin position="27"/>
        <end position="36"/>
    </location>
</feature>
<keyword evidence="5" id="KW-0378">Hydrolase</keyword>
<evidence type="ECO:0000256" key="3">
    <source>
        <dbReference type="ARBA" id="ARBA00016937"/>
    </source>
</evidence>
<feature type="compositionally biased region" description="Basic and acidic residues" evidence="8">
    <location>
        <begin position="362"/>
        <end position="380"/>
    </location>
</feature>
<keyword evidence="6" id="KW-0269">Exonuclease</keyword>
<feature type="region of interest" description="Disordered" evidence="8">
    <location>
        <begin position="79"/>
        <end position="101"/>
    </location>
</feature>
<evidence type="ECO:0000256" key="5">
    <source>
        <dbReference type="ARBA" id="ARBA00022801"/>
    </source>
</evidence>
<feature type="compositionally biased region" description="Polar residues" evidence="8">
    <location>
        <begin position="399"/>
        <end position="409"/>
    </location>
</feature>
<keyword evidence="7" id="KW-0539">Nucleus</keyword>
<evidence type="ECO:0000256" key="6">
    <source>
        <dbReference type="ARBA" id="ARBA00022839"/>
    </source>
</evidence>
<feature type="compositionally biased region" description="Basic and acidic residues" evidence="8">
    <location>
        <begin position="135"/>
        <end position="177"/>
    </location>
</feature>
<evidence type="ECO:0000256" key="2">
    <source>
        <dbReference type="ARBA" id="ARBA00010489"/>
    </source>
</evidence>
<feature type="compositionally biased region" description="Basic and acidic residues" evidence="8">
    <location>
        <begin position="87"/>
        <end position="101"/>
    </location>
</feature>
<keyword evidence="4" id="KW-0540">Nuclease</keyword>
<dbReference type="GO" id="GO:0003676">
    <property type="term" value="F:nucleic acid binding"/>
    <property type="evidence" value="ECO:0007669"/>
    <property type="project" value="InterPro"/>
</dbReference>